<accession>A0ABM8PCR7</accession>
<dbReference type="PROSITE" id="PS51257">
    <property type="entry name" value="PROKAR_LIPOPROTEIN"/>
    <property type="match status" value="1"/>
</dbReference>
<sequence length="86" mass="9646">MSRTDCATQVFGGCSCPPGHCRIEARRKEDEAKLRRIIAKRNADTALMMLGAVLSIMAFITSFILFAIPESKRLARVNQEIVHVQR</sequence>
<name>A0ABM8PCR7_9HYPH</name>
<keyword evidence="3" id="KW-1185">Reference proteome</keyword>
<evidence type="ECO:0000313" key="3">
    <source>
        <dbReference type="Proteomes" id="UP000606921"/>
    </source>
</evidence>
<keyword evidence="1" id="KW-0472">Membrane</keyword>
<reference evidence="2 3" key="1">
    <citation type="submission" date="2020-11" db="EMBL/GenBank/DDBJ databases">
        <authorList>
            <person name="Lassalle F."/>
        </authorList>
    </citation>
    <scope>NUCLEOTIDE SEQUENCE [LARGE SCALE GENOMIC DNA]</scope>
    <source>
        <strain evidence="2 3">JC140</strain>
    </source>
</reference>
<comment type="caution">
    <text evidence="2">The sequence shown here is derived from an EMBL/GenBank/DDBJ whole genome shotgun (WGS) entry which is preliminary data.</text>
</comment>
<evidence type="ECO:0000256" key="1">
    <source>
        <dbReference type="SAM" id="Phobius"/>
    </source>
</evidence>
<proteinExistence type="predicted"/>
<feature type="transmembrane region" description="Helical" evidence="1">
    <location>
        <begin position="45"/>
        <end position="68"/>
    </location>
</feature>
<evidence type="ECO:0000313" key="2">
    <source>
        <dbReference type="EMBL" id="CAD7023289.1"/>
    </source>
</evidence>
<organism evidence="2 3">
    <name type="scientific">Pseudorhizobium endolithicum</name>
    <dbReference type="NCBI Taxonomy" id="1191678"/>
    <lineage>
        <taxon>Bacteria</taxon>
        <taxon>Pseudomonadati</taxon>
        <taxon>Pseudomonadota</taxon>
        <taxon>Alphaproteobacteria</taxon>
        <taxon>Hyphomicrobiales</taxon>
        <taxon>Rhizobiaceae</taxon>
        <taxon>Rhizobium/Agrobacterium group</taxon>
        <taxon>Pseudorhizobium</taxon>
    </lineage>
</organism>
<keyword evidence="1" id="KW-0812">Transmembrane</keyword>
<dbReference type="RefSeq" id="WP_142590864.1">
    <property type="nucleotide sequence ID" value="NZ_CABFWF030000001.1"/>
</dbReference>
<dbReference type="Proteomes" id="UP000606921">
    <property type="component" value="Unassembled WGS sequence"/>
</dbReference>
<protein>
    <submittedName>
        <fullName evidence="2">Uncharacterized protein</fullName>
    </submittedName>
</protein>
<keyword evidence="1" id="KW-1133">Transmembrane helix</keyword>
<gene>
    <name evidence="2" type="ORF">REJC140_00156</name>
</gene>
<dbReference type="EMBL" id="CABFWF030000001">
    <property type="protein sequence ID" value="CAD7023289.1"/>
    <property type="molecule type" value="Genomic_DNA"/>
</dbReference>